<evidence type="ECO:0000313" key="1">
    <source>
        <dbReference type="EMBL" id="GHA76766.1"/>
    </source>
</evidence>
<evidence type="ECO:0000313" key="2">
    <source>
        <dbReference type="Proteomes" id="UP000614287"/>
    </source>
</evidence>
<dbReference type="AlphaFoldDB" id="A0A8J3CI46"/>
<sequence>MSDTNLPESEQSTIDWQAPWLKHLPLEACDWAQSPDLIESLNHATKGVLQSGSGQTLTFIPQTDLPDGEAYEAHIYRTGGVPTRLNLHDFFNACIWLTFPKTKAVLNARQAEQIATLGVQHERGVARDALTLFDENAAILMTSNTRISDALRQFDWHNALVSTRSLWDNPFQPNPSAQAALYPFGHALLEKLTAPYKAICTHTWVVSVEANWFALPLPERLRDLDRRLAKQLTHISLNPRDFCPLPVLGVPHFWADNADQTFYNDARVFRAGRTRLSATPQH</sequence>
<comment type="caution">
    <text evidence="1">The sequence shown here is derived from an EMBL/GenBank/DDBJ whole genome shotgun (WGS) entry which is preliminary data.</text>
</comment>
<reference evidence="1" key="2">
    <citation type="submission" date="2020-09" db="EMBL/GenBank/DDBJ databases">
        <authorList>
            <person name="Sun Q."/>
            <person name="Kim S."/>
        </authorList>
    </citation>
    <scope>NUCLEOTIDE SEQUENCE</scope>
    <source>
        <strain evidence="1">KCTC 32501</strain>
    </source>
</reference>
<name>A0A8J3CI46_9BURK</name>
<dbReference type="EMBL" id="BMZG01000009">
    <property type="protein sequence ID" value="GHA76766.1"/>
    <property type="molecule type" value="Genomic_DNA"/>
</dbReference>
<dbReference type="Proteomes" id="UP000614287">
    <property type="component" value="Unassembled WGS sequence"/>
</dbReference>
<dbReference type="RefSeq" id="WP_189493552.1">
    <property type="nucleotide sequence ID" value="NZ_BMZG01000009.1"/>
</dbReference>
<keyword evidence="2" id="KW-1185">Reference proteome</keyword>
<accession>A0A8J3CI46</accession>
<organism evidence="1 2">
    <name type="scientific">Formosimonas limnophila</name>
    <dbReference type="NCBI Taxonomy" id="1384487"/>
    <lineage>
        <taxon>Bacteria</taxon>
        <taxon>Pseudomonadati</taxon>
        <taxon>Pseudomonadota</taxon>
        <taxon>Betaproteobacteria</taxon>
        <taxon>Burkholderiales</taxon>
        <taxon>Burkholderiaceae</taxon>
        <taxon>Formosimonas</taxon>
    </lineage>
</organism>
<dbReference type="Pfam" id="PF11227">
    <property type="entry name" value="DUF3025"/>
    <property type="match status" value="1"/>
</dbReference>
<evidence type="ECO:0008006" key="3">
    <source>
        <dbReference type="Google" id="ProtNLM"/>
    </source>
</evidence>
<protein>
    <recommendedName>
        <fullName evidence="3">DUF3025 domain-containing protein</fullName>
    </recommendedName>
</protein>
<reference evidence="1" key="1">
    <citation type="journal article" date="2014" name="Int. J. Syst. Evol. Microbiol.">
        <title>Complete genome sequence of Corynebacterium casei LMG S-19264T (=DSM 44701T), isolated from a smear-ripened cheese.</title>
        <authorList>
            <consortium name="US DOE Joint Genome Institute (JGI-PGF)"/>
            <person name="Walter F."/>
            <person name="Albersmeier A."/>
            <person name="Kalinowski J."/>
            <person name="Ruckert C."/>
        </authorList>
    </citation>
    <scope>NUCLEOTIDE SEQUENCE</scope>
    <source>
        <strain evidence="1">KCTC 32501</strain>
    </source>
</reference>
<gene>
    <name evidence="1" type="ORF">GCM10009007_17190</name>
</gene>
<proteinExistence type="predicted"/>
<dbReference type="InterPro" id="IPR021390">
    <property type="entry name" value="DUF3025"/>
</dbReference>